<dbReference type="KEGG" id="buz:AYM40_20535"/>
<name>A0A160FQM6_9BURK</name>
<reference evidence="1 2" key="1">
    <citation type="journal article" date="2016" name="Gene">
        <title>PacBio SMRT assembly of a complex multi-replicon genome reveals chlorocatechol degradative operon in a region of genome plasticity.</title>
        <authorList>
            <person name="Ricker N."/>
            <person name="Shen S.Y."/>
            <person name="Goordial J."/>
            <person name="Jin S."/>
            <person name="Fulthorpe R.R."/>
        </authorList>
    </citation>
    <scope>NUCLEOTIDE SEQUENCE [LARGE SCALE GENOMIC DNA]</scope>
    <source>
        <strain evidence="1 2">OLGA172</strain>
    </source>
</reference>
<proteinExistence type="predicted"/>
<dbReference type="Proteomes" id="UP000076852">
    <property type="component" value="Chromosome 2"/>
</dbReference>
<dbReference type="EMBL" id="CP014579">
    <property type="protein sequence ID" value="ANB74846.1"/>
    <property type="molecule type" value="Genomic_DNA"/>
</dbReference>
<dbReference type="STRING" id="1804984.AYM40_20535"/>
<evidence type="ECO:0000313" key="1">
    <source>
        <dbReference type="EMBL" id="ANB74846.1"/>
    </source>
</evidence>
<organism evidence="1 2">
    <name type="scientific">Paraburkholderia phytofirmans OLGA172</name>
    <dbReference type="NCBI Taxonomy" id="1417228"/>
    <lineage>
        <taxon>Bacteria</taxon>
        <taxon>Pseudomonadati</taxon>
        <taxon>Pseudomonadota</taxon>
        <taxon>Betaproteobacteria</taxon>
        <taxon>Burkholderiales</taxon>
        <taxon>Burkholderiaceae</taxon>
        <taxon>Paraburkholderia</taxon>
    </lineage>
</organism>
<evidence type="ECO:0000313" key="2">
    <source>
        <dbReference type="Proteomes" id="UP000076852"/>
    </source>
</evidence>
<protein>
    <submittedName>
        <fullName evidence="1">Uncharacterized protein</fullName>
    </submittedName>
</protein>
<dbReference type="AlphaFoldDB" id="A0A160FQM6"/>
<sequence length="70" mass="7766">MTPGAFGEEIKAALMPHADAQRALLQKPLQKRYAPQCANKWALNNGIKTKNFRRIFNSSGVLKNTVVIAQ</sequence>
<keyword evidence="2" id="KW-1185">Reference proteome</keyword>
<gene>
    <name evidence="1" type="ORF">AYM40_20535</name>
</gene>
<dbReference type="RefSeq" id="WP_063498151.1">
    <property type="nucleotide sequence ID" value="NZ_CP014579.1"/>
</dbReference>
<dbReference type="OrthoDB" id="9775346at2"/>
<accession>A0A160FQM6</accession>